<feature type="non-terminal residue" evidence="1">
    <location>
        <position position="1"/>
    </location>
</feature>
<sequence length="71" mass="8532">LAIGAYHLFRSLQNLSNGRDFKNTDRFKLTLDQFFNPKDKNFFERTIQKLPAKWQMVSVILHLLLHYTRHV</sequence>
<evidence type="ECO:0000313" key="2">
    <source>
        <dbReference type="Proteomes" id="UP000053825"/>
    </source>
</evidence>
<organism evidence="1 2">
    <name type="scientific">Habropoda laboriosa</name>
    <dbReference type="NCBI Taxonomy" id="597456"/>
    <lineage>
        <taxon>Eukaryota</taxon>
        <taxon>Metazoa</taxon>
        <taxon>Ecdysozoa</taxon>
        <taxon>Arthropoda</taxon>
        <taxon>Hexapoda</taxon>
        <taxon>Insecta</taxon>
        <taxon>Pterygota</taxon>
        <taxon>Neoptera</taxon>
        <taxon>Endopterygota</taxon>
        <taxon>Hymenoptera</taxon>
        <taxon>Apocrita</taxon>
        <taxon>Aculeata</taxon>
        <taxon>Apoidea</taxon>
        <taxon>Anthophila</taxon>
        <taxon>Apidae</taxon>
        <taxon>Habropoda</taxon>
    </lineage>
</organism>
<reference evidence="1 2" key="1">
    <citation type="submission" date="2015-07" db="EMBL/GenBank/DDBJ databases">
        <title>The genome of Habropoda laboriosa.</title>
        <authorList>
            <person name="Pan H."/>
            <person name="Kapheim K."/>
        </authorList>
    </citation>
    <scope>NUCLEOTIDE SEQUENCE [LARGE SCALE GENOMIC DNA]</scope>
    <source>
        <strain evidence="1">0110345459</strain>
    </source>
</reference>
<keyword evidence="2" id="KW-1185">Reference proteome</keyword>
<dbReference type="EMBL" id="KQ414663">
    <property type="protein sequence ID" value="KOC65460.1"/>
    <property type="molecule type" value="Genomic_DNA"/>
</dbReference>
<gene>
    <name evidence="1" type="ORF">WH47_10039</name>
</gene>
<dbReference type="AlphaFoldDB" id="A0A0L7R3J4"/>
<name>A0A0L7R3J4_9HYME</name>
<protein>
    <recommendedName>
        <fullName evidence="3">Histone-lysine N-methyltransferase SETMAR</fullName>
    </recommendedName>
</protein>
<accession>A0A0L7R3J4</accession>
<dbReference type="GO" id="GO:0003676">
    <property type="term" value="F:nucleic acid binding"/>
    <property type="evidence" value="ECO:0007669"/>
    <property type="project" value="InterPro"/>
</dbReference>
<evidence type="ECO:0008006" key="3">
    <source>
        <dbReference type="Google" id="ProtNLM"/>
    </source>
</evidence>
<dbReference type="Proteomes" id="UP000053825">
    <property type="component" value="Unassembled WGS sequence"/>
</dbReference>
<proteinExistence type="predicted"/>
<dbReference type="InterPro" id="IPR036397">
    <property type="entry name" value="RNaseH_sf"/>
</dbReference>
<evidence type="ECO:0000313" key="1">
    <source>
        <dbReference type="EMBL" id="KOC65460.1"/>
    </source>
</evidence>
<dbReference type="Gene3D" id="3.30.420.10">
    <property type="entry name" value="Ribonuclease H-like superfamily/Ribonuclease H"/>
    <property type="match status" value="1"/>
</dbReference>